<dbReference type="EMBL" id="GGEC01012989">
    <property type="protein sequence ID" value="MBW93472.1"/>
    <property type="molecule type" value="Transcribed_RNA"/>
</dbReference>
<organism evidence="1">
    <name type="scientific">Rhizophora mucronata</name>
    <name type="common">Asiatic mangrove</name>
    <dbReference type="NCBI Taxonomy" id="61149"/>
    <lineage>
        <taxon>Eukaryota</taxon>
        <taxon>Viridiplantae</taxon>
        <taxon>Streptophyta</taxon>
        <taxon>Embryophyta</taxon>
        <taxon>Tracheophyta</taxon>
        <taxon>Spermatophyta</taxon>
        <taxon>Magnoliopsida</taxon>
        <taxon>eudicotyledons</taxon>
        <taxon>Gunneridae</taxon>
        <taxon>Pentapetalae</taxon>
        <taxon>rosids</taxon>
        <taxon>fabids</taxon>
        <taxon>Malpighiales</taxon>
        <taxon>Rhizophoraceae</taxon>
        <taxon>Rhizophora</taxon>
    </lineage>
</organism>
<reference evidence="1" key="1">
    <citation type="submission" date="2018-02" db="EMBL/GenBank/DDBJ databases">
        <title>Rhizophora mucronata_Transcriptome.</title>
        <authorList>
            <person name="Meera S.P."/>
            <person name="Sreeshan A."/>
            <person name="Augustine A."/>
        </authorList>
    </citation>
    <scope>NUCLEOTIDE SEQUENCE</scope>
    <source>
        <tissue evidence="1">Leaf</tissue>
    </source>
</reference>
<evidence type="ECO:0000313" key="1">
    <source>
        <dbReference type="EMBL" id="MBW93472.1"/>
    </source>
</evidence>
<proteinExistence type="predicted"/>
<name>A0A2P2JJ18_RHIMU</name>
<sequence length="14" mass="1838">MTLNFDYWRITQSY</sequence>
<accession>A0A2P2JJ18</accession>
<protein>
    <submittedName>
        <fullName evidence="1">Uncharacterized protein</fullName>
    </submittedName>
</protein>